<dbReference type="SUPFAM" id="SSF103506">
    <property type="entry name" value="Mitochondrial carrier"/>
    <property type="match status" value="1"/>
</dbReference>
<keyword evidence="12" id="KW-0131">Cell cycle</keyword>
<dbReference type="Pfam" id="PF00153">
    <property type="entry name" value="Mito_carr"/>
    <property type="match status" value="3"/>
</dbReference>
<keyword evidence="5" id="KW-0158">Chromosome</keyword>
<feature type="compositionally biased region" description="Low complexity" evidence="15">
    <location>
        <begin position="193"/>
        <end position="202"/>
    </location>
</feature>
<dbReference type="GO" id="GO:0016020">
    <property type="term" value="C:membrane"/>
    <property type="evidence" value="ECO:0007669"/>
    <property type="project" value="UniProtKB-SubCell"/>
</dbReference>
<feature type="compositionally biased region" description="Low complexity" evidence="15">
    <location>
        <begin position="282"/>
        <end position="292"/>
    </location>
</feature>
<evidence type="ECO:0000256" key="2">
    <source>
        <dbReference type="ARBA" id="ARBA00004141"/>
    </source>
</evidence>
<feature type="region of interest" description="Disordered" evidence="15">
    <location>
        <begin position="49"/>
        <end position="218"/>
    </location>
</feature>
<name>A0AAW1AP86_CROAD</name>
<dbReference type="PROSITE" id="PS50920">
    <property type="entry name" value="SOLCAR"/>
    <property type="match status" value="3"/>
</dbReference>
<evidence type="ECO:0000256" key="8">
    <source>
        <dbReference type="ARBA" id="ARBA00022776"/>
    </source>
</evidence>
<organism evidence="16 17">
    <name type="scientific">Crotalus adamanteus</name>
    <name type="common">Eastern diamondback rattlesnake</name>
    <dbReference type="NCBI Taxonomy" id="8729"/>
    <lineage>
        <taxon>Eukaryota</taxon>
        <taxon>Metazoa</taxon>
        <taxon>Chordata</taxon>
        <taxon>Craniata</taxon>
        <taxon>Vertebrata</taxon>
        <taxon>Euteleostomi</taxon>
        <taxon>Lepidosauria</taxon>
        <taxon>Squamata</taxon>
        <taxon>Bifurcata</taxon>
        <taxon>Unidentata</taxon>
        <taxon>Episquamata</taxon>
        <taxon>Toxicofera</taxon>
        <taxon>Serpentes</taxon>
        <taxon>Colubroidea</taxon>
        <taxon>Viperidae</taxon>
        <taxon>Crotalinae</taxon>
        <taxon>Crotalus</taxon>
    </lineage>
</organism>
<comment type="similarity">
    <text evidence="4">Belongs to the mitochondrial carrier (TC 2.A.29) family.</text>
</comment>
<keyword evidence="10 14" id="KW-0472">Membrane</keyword>
<proteinExistence type="inferred from homology"/>
<dbReference type="Gene3D" id="1.50.40.10">
    <property type="entry name" value="Mitochondrial carrier domain"/>
    <property type="match status" value="2"/>
</dbReference>
<keyword evidence="9" id="KW-0995">Kinetochore</keyword>
<evidence type="ECO:0000256" key="6">
    <source>
        <dbReference type="ARBA" id="ARBA00022618"/>
    </source>
</evidence>
<comment type="subcellular location">
    <subcellularLocation>
        <location evidence="3">Chromosome</location>
        <location evidence="3">Centromere</location>
        <location evidence="3">Kinetochore</location>
    </subcellularLocation>
    <subcellularLocation>
        <location evidence="2">Membrane</location>
        <topology evidence="2">Multi-pass membrane protein</topology>
    </subcellularLocation>
    <subcellularLocation>
        <location evidence="1">Nucleus</location>
    </subcellularLocation>
</comment>
<keyword evidence="8" id="KW-0498">Mitosis</keyword>
<dbReference type="Proteomes" id="UP001474421">
    <property type="component" value="Unassembled WGS sequence"/>
</dbReference>
<evidence type="ECO:0000256" key="10">
    <source>
        <dbReference type="ARBA" id="ARBA00023136"/>
    </source>
</evidence>
<evidence type="ECO:0000256" key="14">
    <source>
        <dbReference type="PROSITE-ProRule" id="PRU00282"/>
    </source>
</evidence>
<keyword evidence="13" id="KW-0137">Centromere</keyword>
<dbReference type="PANTHER" id="PTHR46314">
    <property type="entry name" value="SOLUTE CARRIER FAMILY 25 MEMBER 44"/>
    <property type="match status" value="1"/>
</dbReference>
<feature type="repeat" description="Solcar" evidence="14">
    <location>
        <begin position="371"/>
        <end position="453"/>
    </location>
</feature>
<dbReference type="EMBL" id="JAOTOJ010000019">
    <property type="protein sequence ID" value="KAK9391359.1"/>
    <property type="molecule type" value="Genomic_DNA"/>
</dbReference>
<feature type="region of interest" description="Disordered" evidence="15">
    <location>
        <begin position="1"/>
        <end position="23"/>
    </location>
</feature>
<dbReference type="GO" id="GO:0000444">
    <property type="term" value="C:MIS12/MIND type complex"/>
    <property type="evidence" value="ECO:0007669"/>
    <property type="project" value="InterPro"/>
</dbReference>
<accession>A0AAW1AP86</accession>
<evidence type="ECO:0000256" key="3">
    <source>
        <dbReference type="ARBA" id="ARBA00004629"/>
    </source>
</evidence>
<dbReference type="InterPro" id="IPR023395">
    <property type="entry name" value="MCP_dom_sf"/>
</dbReference>
<evidence type="ECO:0000313" key="17">
    <source>
        <dbReference type="Proteomes" id="UP001474421"/>
    </source>
</evidence>
<dbReference type="AlphaFoldDB" id="A0AAW1AP86"/>
<evidence type="ECO:0000256" key="5">
    <source>
        <dbReference type="ARBA" id="ARBA00022454"/>
    </source>
</evidence>
<feature type="compositionally biased region" description="Basic residues" evidence="15">
    <location>
        <begin position="68"/>
        <end position="85"/>
    </location>
</feature>
<evidence type="ECO:0000256" key="12">
    <source>
        <dbReference type="ARBA" id="ARBA00023306"/>
    </source>
</evidence>
<dbReference type="InterPro" id="IPR018108">
    <property type="entry name" value="MCP_transmembrane"/>
</dbReference>
<evidence type="ECO:0000256" key="4">
    <source>
        <dbReference type="ARBA" id="ARBA00006375"/>
    </source>
</evidence>
<dbReference type="InterPro" id="IPR042164">
    <property type="entry name" value="SLC25A44"/>
</dbReference>
<keyword evidence="17" id="KW-1185">Reference proteome</keyword>
<dbReference type="GO" id="GO:0005739">
    <property type="term" value="C:mitochondrion"/>
    <property type="evidence" value="ECO:0007669"/>
    <property type="project" value="InterPro"/>
</dbReference>
<evidence type="ECO:0000256" key="13">
    <source>
        <dbReference type="ARBA" id="ARBA00023328"/>
    </source>
</evidence>
<dbReference type="PANTHER" id="PTHR46314:SF2">
    <property type="entry name" value="SOLUTE CARRIER FAMILY 25 MEMBER 44"/>
    <property type="match status" value="1"/>
</dbReference>
<evidence type="ECO:0000256" key="7">
    <source>
        <dbReference type="ARBA" id="ARBA00022692"/>
    </source>
</evidence>
<keyword evidence="7 14" id="KW-0812">Transmembrane</keyword>
<evidence type="ECO:0000256" key="15">
    <source>
        <dbReference type="SAM" id="MobiDB-lite"/>
    </source>
</evidence>
<dbReference type="GO" id="GO:0009083">
    <property type="term" value="P:branched-chain amino acid catabolic process"/>
    <property type="evidence" value="ECO:0007669"/>
    <property type="project" value="InterPro"/>
</dbReference>
<gene>
    <name evidence="16" type="ORF">NXF25_018689</name>
</gene>
<keyword evidence="11" id="KW-0539">Nucleus</keyword>
<dbReference type="GO" id="GO:0051301">
    <property type="term" value="P:cell division"/>
    <property type="evidence" value="ECO:0007669"/>
    <property type="project" value="UniProtKB-KW"/>
</dbReference>
<keyword evidence="6" id="KW-0132">Cell division</keyword>
<comment type="caution">
    <text evidence="16">The sequence shown here is derived from an EMBL/GenBank/DDBJ whole genome shotgun (WGS) entry which is preliminary data.</text>
</comment>
<feature type="region of interest" description="Disordered" evidence="15">
    <location>
        <begin position="282"/>
        <end position="331"/>
    </location>
</feature>
<reference evidence="16 17" key="1">
    <citation type="journal article" date="2024" name="Proc. Natl. Acad. Sci. U.S.A.">
        <title>The genetic regulatory architecture and epigenomic basis for age-related changes in rattlesnake venom.</title>
        <authorList>
            <person name="Hogan M.P."/>
            <person name="Holding M.L."/>
            <person name="Nystrom G.S."/>
            <person name="Colston T.J."/>
            <person name="Bartlett D.A."/>
            <person name="Mason A.J."/>
            <person name="Ellsworth S.A."/>
            <person name="Rautsaw R.M."/>
            <person name="Lawrence K.C."/>
            <person name="Strickland J.L."/>
            <person name="He B."/>
            <person name="Fraser P."/>
            <person name="Margres M.J."/>
            <person name="Gilbert D.M."/>
            <person name="Gibbs H.L."/>
            <person name="Parkinson C.L."/>
            <person name="Rokyta D.R."/>
        </authorList>
    </citation>
    <scope>NUCLEOTIDE SEQUENCE [LARGE SCALE GENOMIC DNA]</scope>
    <source>
        <strain evidence="16">DRR0105</strain>
    </source>
</reference>
<protein>
    <submittedName>
        <fullName evidence="16">Solute carrier family 25 member 44</fullName>
    </submittedName>
</protein>
<evidence type="ECO:0000313" key="16">
    <source>
        <dbReference type="EMBL" id="KAK9391359.1"/>
    </source>
</evidence>
<feature type="repeat" description="Solcar" evidence="14">
    <location>
        <begin position="460"/>
        <end position="562"/>
    </location>
</feature>
<dbReference type="GO" id="GO:0015658">
    <property type="term" value="F:branched-chain amino acid transmembrane transporter activity"/>
    <property type="evidence" value="ECO:0007669"/>
    <property type="project" value="InterPro"/>
</dbReference>
<dbReference type="InterPro" id="IPR007128">
    <property type="entry name" value="PMF1/Nnf1"/>
</dbReference>
<dbReference type="GO" id="GO:0005634">
    <property type="term" value="C:nucleus"/>
    <property type="evidence" value="ECO:0007669"/>
    <property type="project" value="UniProtKB-SubCell"/>
</dbReference>
<evidence type="ECO:0000256" key="11">
    <source>
        <dbReference type="ARBA" id="ARBA00023242"/>
    </source>
</evidence>
<feature type="repeat" description="Solcar" evidence="14">
    <location>
        <begin position="572"/>
        <end position="654"/>
    </location>
</feature>
<sequence length="964" mass="104246">MSLPKNKSCPLERAGPEAPGRLSRHAGESYFLRLGISWAPLSRAAKGLRVRGSRAGARLPRSKVAAVARRRRRRKKRRRRTTKRKSREEEAAAASVGAPRGELSRSAGRAGRRARPPGRWVARAAGTGPQADPREERPVGPGGRRGCRSAAEDGPAEGGKSRDPWHGGRHVSPPHVGSPAWPLGAALPPPAAAPAGSRPARAVGTGGPPRAWPPSASLGPLCWGGGGGDYVPPRSGTGGKTLEAPAGFPAGFLDRCSSGAESRSGCNPAAAVLSPPSPPPVLVLGFSSSSGGQKAGLEDQRSTSGGNKAPFQKNPGFFGQQQPPSGNPGYIPAHRACRGQLSLDLGDARRPPAMEDKRNIQIIEWEHLDKKKFYVFGVCMTMIIRISVYPFTLIRTRLQVQRGKSLYNGTFDAFVKILRAEGAPGLYRGFLVNTFTLISGQCYVTTYELTRKYVSQYSSSNTIKSLVAGGSASLVAQSITVPIDVISQHLMMQRMGNSMGRFRVQAHEGMRFPVFGQTRDIIAQIFKADGLRGFYRGYVASLLTYIPNSAVWWPFYHFYAEQLSSLTPRDCPHLLLQAISGPMAAATASTLTNPMDVIRARVQVGGKSSILLTFKQLIAEEGPWGLTKGLSARIISATPSTIVIVVGYETLKKLSLRPELVDSRHCWAPPGSLFQGPAASLDSVLPSCHHLYAATLVLPPPRAPLRPECSGQVRRASCFSCGTGFPKPRDCCTRASRAADTNQGLGAATRRGLAWFGSTAFGGKKMAAVAPKEEEEKAKESRAPAVAPQGEVGREQTLDLVVRQFLQALDADGCHLFTKCYNHLYKAHPEFTKCVYNQFISHLQNSVQEEVQALKEEGNLPVLLDSLDKLERAAEGKEGPAWRPSGLPEEDARRVVVPYLLKQRRRLQKSLKEKQESNSRLAAAVVAGRQRIAALQAQVHQQREEWQGIAIEGRTMMGTVEDLS</sequence>
<evidence type="ECO:0000256" key="9">
    <source>
        <dbReference type="ARBA" id="ARBA00022838"/>
    </source>
</evidence>
<dbReference type="Pfam" id="PF03980">
    <property type="entry name" value="Nnf1"/>
    <property type="match status" value="1"/>
</dbReference>
<evidence type="ECO:0000256" key="1">
    <source>
        <dbReference type="ARBA" id="ARBA00004123"/>
    </source>
</evidence>
<feature type="compositionally biased region" description="Low complexity" evidence="15">
    <location>
        <begin position="117"/>
        <end position="126"/>
    </location>
</feature>